<comment type="caution">
    <text evidence="2">The sequence shown here is derived from an EMBL/GenBank/DDBJ whole genome shotgun (WGS) entry which is preliminary data.</text>
</comment>
<evidence type="ECO:0000259" key="1">
    <source>
        <dbReference type="Pfam" id="PF05347"/>
    </source>
</evidence>
<dbReference type="EMBL" id="CM035417">
    <property type="protein sequence ID" value="KAH7423571.1"/>
    <property type="molecule type" value="Genomic_DNA"/>
</dbReference>
<dbReference type="AlphaFoldDB" id="A0A8T2TJK5"/>
<name>A0A8T2TJK5_CERRI</name>
<proteinExistence type="predicted"/>
<dbReference type="Pfam" id="PF05347">
    <property type="entry name" value="Complex1_LYR"/>
    <property type="match status" value="1"/>
</dbReference>
<dbReference type="PANTHER" id="PTHR47484:SF1">
    <property type="entry name" value="COMPLEX 1 PROTEIN CONTAINING PROTEIN, EXPRESSED"/>
    <property type="match status" value="1"/>
</dbReference>
<evidence type="ECO:0000313" key="2">
    <source>
        <dbReference type="EMBL" id="KAH7423571.1"/>
    </source>
</evidence>
<dbReference type="OrthoDB" id="74240at2759"/>
<feature type="domain" description="Complex 1 LYR protein" evidence="1">
    <location>
        <begin position="63"/>
        <end position="126"/>
    </location>
</feature>
<keyword evidence="3" id="KW-1185">Reference proteome</keyword>
<gene>
    <name evidence="2" type="ORF">KP509_12G061700</name>
</gene>
<dbReference type="Proteomes" id="UP000825935">
    <property type="component" value="Chromosome 12"/>
</dbReference>
<sequence>MLRAVRICGKEWRKETSFSKRAFCIHSGPDNLEDLLDKHVVTGKSKKPATEEEGRRRLITTRREALSLYRDILRATRVFLWPNEQGILWRDVLRSSARKEFEDARFEQDPEIVARLLVGGRDALQQTVENAIKKAQKNSPTNGPPQ</sequence>
<dbReference type="OMA" id="RICGKEW"/>
<dbReference type="GO" id="GO:0005739">
    <property type="term" value="C:mitochondrion"/>
    <property type="evidence" value="ECO:0007669"/>
    <property type="project" value="GOC"/>
</dbReference>
<dbReference type="PANTHER" id="PTHR47484">
    <property type="entry name" value="COMPLEX 1 PROTEIN CONTAINING PROTEIN, EXPRESSED"/>
    <property type="match status" value="1"/>
</dbReference>
<protein>
    <recommendedName>
        <fullName evidence="1">Complex 1 LYR protein domain-containing protein</fullName>
    </recommendedName>
</protein>
<reference evidence="2" key="1">
    <citation type="submission" date="2021-08" db="EMBL/GenBank/DDBJ databases">
        <title>WGS assembly of Ceratopteris richardii.</title>
        <authorList>
            <person name="Marchant D.B."/>
            <person name="Chen G."/>
            <person name="Jenkins J."/>
            <person name="Shu S."/>
            <person name="Leebens-Mack J."/>
            <person name="Grimwood J."/>
            <person name="Schmutz J."/>
            <person name="Soltis P."/>
            <person name="Soltis D."/>
            <person name="Chen Z.-H."/>
        </authorList>
    </citation>
    <scope>NUCLEOTIDE SEQUENCE</scope>
    <source>
        <strain evidence="2">Whitten #5841</strain>
        <tissue evidence="2">Leaf</tissue>
    </source>
</reference>
<accession>A0A8T2TJK5</accession>
<dbReference type="GO" id="GO:0034551">
    <property type="term" value="P:mitochondrial respiratory chain complex III assembly"/>
    <property type="evidence" value="ECO:0007669"/>
    <property type="project" value="InterPro"/>
</dbReference>
<organism evidence="2 3">
    <name type="scientific">Ceratopteris richardii</name>
    <name type="common">Triangle waterfern</name>
    <dbReference type="NCBI Taxonomy" id="49495"/>
    <lineage>
        <taxon>Eukaryota</taxon>
        <taxon>Viridiplantae</taxon>
        <taxon>Streptophyta</taxon>
        <taxon>Embryophyta</taxon>
        <taxon>Tracheophyta</taxon>
        <taxon>Polypodiopsida</taxon>
        <taxon>Polypodiidae</taxon>
        <taxon>Polypodiales</taxon>
        <taxon>Pteridineae</taxon>
        <taxon>Pteridaceae</taxon>
        <taxon>Parkerioideae</taxon>
        <taxon>Ceratopteris</taxon>
    </lineage>
</organism>
<dbReference type="CDD" id="cd20267">
    <property type="entry name" value="Complex1_LYR_LYRM7"/>
    <property type="match status" value="1"/>
</dbReference>
<dbReference type="InterPro" id="IPR008011">
    <property type="entry name" value="Complex1_LYR_dom"/>
</dbReference>
<evidence type="ECO:0000313" key="3">
    <source>
        <dbReference type="Proteomes" id="UP000825935"/>
    </source>
</evidence>
<dbReference type="InterPro" id="IPR045298">
    <property type="entry name" value="Complex1_LYR_LYRM7"/>
</dbReference>